<accession>X6NUW1</accession>
<feature type="non-terminal residue" evidence="3">
    <location>
        <position position="1"/>
    </location>
</feature>
<keyword evidence="3" id="KW-0418">Kinase</keyword>
<organism evidence="3 4">
    <name type="scientific">Reticulomyxa filosa</name>
    <dbReference type="NCBI Taxonomy" id="46433"/>
    <lineage>
        <taxon>Eukaryota</taxon>
        <taxon>Sar</taxon>
        <taxon>Rhizaria</taxon>
        <taxon>Retaria</taxon>
        <taxon>Foraminifera</taxon>
        <taxon>Monothalamids</taxon>
        <taxon>Reticulomyxidae</taxon>
        <taxon>Reticulomyxa</taxon>
    </lineage>
</organism>
<dbReference type="InterPro" id="IPR000719">
    <property type="entry name" value="Prot_kinase_dom"/>
</dbReference>
<evidence type="ECO:0000259" key="2">
    <source>
        <dbReference type="PROSITE" id="PS50011"/>
    </source>
</evidence>
<evidence type="ECO:0000256" key="1">
    <source>
        <dbReference type="SAM" id="Phobius"/>
    </source>
</evidence>
<dbReference type="PANTHER" id="PTHR44167:SF24">
    <property type="entry name" value="SERINE_THREONINE-PROTEIN KINASE CHK2"/>
    <property type="match status" value="1"/>
</dbReference>
<evidence type="ECO:0000313" key="3">
    <source>
        <dbReference type="EMBL" id="ETO29801.1"/>
    </source>
</evidence>
<dbReference type="Gene3D" id="1.10.510.10">
    <property type="entry name" value="Transferase(Phosphotransferase) domain 1"/>
    <property type="match status" value="1"/>
</dbReference>
<dbReference type="InterPro" id="IPR011009">
    <property type="entry name" value="Kinase-like_dom_sf"/>
</dbReference>
<dbReference type="SMART" id="SM00220">
    <property type="entry name" value="S_TKc"/>
    <property type="match status" value="1"/>
</dbReference>
<dbReference type="Proteomes" id="UP000023152">
    <property type="component" value="Unassembled WGS sequence"/>
</dbReference>
<keyword evidence="4" id="KW-1185">Reference proteome</keyword>
<dbReference type="PANTHER" id="PTHR44167">
    <property type="entry name" value="OVARIAN-SPECIFIC SERINE/THREONINE-PROTEIN KINASE LOK-RELATED"/>
    <property type="match status" value="1"/>
</dbReference>
<sequence>SKEELSTAARDSKYFCQDRTSCCLDTFQKDCPFGYFFGECYDFWYSNISLLFTAKRESRERGEGVWTYVSQKKGGEVGDPAIKLIDFGVAADFSSVEKHNVRYDQYVGKMAYMAPEVSKLIKYPGDNYDPFAADIWTLGVCLWLLIFKEYPFESQTKARYDSKSNSFIKETDSSGKDVKETPLSKKLLTKKEKSEKYEHYLKERLRERGVLPLLTEDAFGLFAYSIFVFVLLLLFLFVVSYCFRSDVLNAIFKPEKERITAKKLSQYPFCSYLHFFLFYSLQSYTRVTSFFFVFVWGSGVRFKITLEGEDKKGSLFAGEGKIKIF</sequence>
<protein>
    <submittedName>
        <fullName evidence="3">Snf1-like ser/thr protein kinase</fullName>
    </submittedName>
</protein>
<reference evidence="3 4" key="1">
    <citation type="journal article" date="2013" name="Curr. Biol.">
        <title>The Genome of the Foraminiferan Reticulomyxa filosa.</title>
        <authorList>
            <person name="Glockner G."/>
            <person name="Hulsmann N."/>
            <person name="Schleicher M."/>
            <person name="Noegel A.A."/>
            <person name="Eichinger L."/>
            <person name="Gallinger C."/>
            <person name="Pawlowski J."/>
            <person name="Sierra R."/>
            <person name="Euteneuer U."/>
            <person name="Pillet L."/>
            <person name="Moustafa A."/>
            <person name="Platzer M."/>
            <person name="Groth M."/>
            <person name="Szafranski K."/>
            <person name="Schliwa M."/>
        </authorList>
    </citation>
    <scope>NUCLEOTIDE SEQUENCE [LARGE SCALE GENOMIC DNA]</scope>
</reference>
<gene>
    <name evidence="3" type="ORF">RFI_07321</name>
</gene>
<name>X6NUW1_RETFI</name>
<keyword evidence="1" id="KW-0472">Membrane</keyword>
<keyword evidence="1" id="KW-0812">Transmembrane</keyword>
<dbReference type="GO" id="GO:0004672">
    <property type="term" value="F:protein kinase activity"/>
    <property type="evidence" value="ECO:0007669"/>
    <property type="project" value="InterPro"/>
</dbReference>
<dbReference type="PROSITE" id="PS50011">
    <property type="entry name" value="PROTEIN_KINASE_DOM"/>
    <property type="match status" value="1"/>
</dbReference>
<dbReference type="OrthoDB" id="9984829at2759"/>
<dbReference type="Pfam" id="PF00069">
    <property type="entry name" value="Pkinase"/>
    <property type="match status" value="1"/>
</dbReference>
<keyword evidence="3" id="KW-0808">Transferase</keyword>
<feature type="transmembrane region" description="Helical" evidence="1">
    <location>
        <begin position="221"/>
        <end position="243"/>
    </location>
</feature>
<dbReference type="AlphaFoldDB" id="X6NUW1"/>
<comment type="caution">
    <text evidence="3">The sequence shown here is derived from an EMBL/GenBank/DDBJ whole genome shotgun (WGS) entry which is preliminary data.</text>
</comment>
<evidence type="ECO:0000313" key="4">
    <source>
        <dbReference type="Proteomes" id="UP000023152"/>
    </source>
</evidence>
<dbReference type="GO" id="GO:0005524">
    <property type="term" value="F:ATP binding"/>
    <property type="evidence" value="ECO:0007669"/>
    <property type="project" value="InterPro"/>
</dbReference>
<dbReference type="EMBL" id="ASPP01005837">
    <property type="protein sequence ID" value="ETO29801.1"/>
    <property type="molecule type" value="Genomic_DNA"/>
</dbReference>
<dbReference type="SUPFAM" id="SSF56112">
    <property type="entry name" value="Protein kinase-like (PK-like)"/>
    <property type="match status" value="1"/>
</dbReference>
<proteinExistence type="predicted"/>
<keyword evidence="1" id="KW-1133">Transmembrane helix</keyword>
<feature type="domain" description="Protein kinase" evidence="2">
    <location>
        <begin position="1"/>
        <end position="277"/>
    </location>
</feature>